<dbReference type="OrthoDB" id="1098072at2759"/>
<comment type="caution">
    <text evidence="2">The sequence shown here is derived from an EMBL/GenBank/DDBJ whole genome shotgun (WGS) entry which is preliminary data.</text>
</comment>
<reference evidence="3" key="2">
    <citation type="journal article" date="2017" name="J. Anim. Genet.">
        <title>Multiple reference genome sequences of hot pepper reveal the massive evolution of plant disease resistance genes by retroduplication.</title>
        <authorList>
            <person name="Kim S."/>
            <person name="Park J."/>
            <person name="Yeom S.-I."/>
            <person name="Kim Y.-M."/>
            <person name="Seo E."/>
            <person name="Kim K.-T."/>
            <person name="Kim M.-S."/>
            <person name="Lee J.M."/>
            <person name="Cheong K."/>
            <person name="Shin H.-S."/>
            <person name="Kim S.-B."/>
            <person name="Han K."/>
            <person name="Lee J."/>
            <person name="Park M."/>
            <person name="Lee H.-A."/>
            <person name="Lee H.-Y."/>
            <person name="Lee Y."/>
            <person name="Oh S."/>
            <person name="Lee J.H."/>
            <person name="Choi E."/>
            <person name="Choi E."/>
            <person name="Lee S.E."/>
            <person name="Jeon J."/>
            <person name="Kim H."/>
            <person name="Choi G."/>
            <person name="Song H."/>
            <person name="Lee J."/>
            <person name="Lee S.-C."/>
            <person name="Kwon J.-K."/>
            <person name="Lee H.-Y."/>
            <person name="Koo N."/>
            <person name="Hong Y."/>
            <person name="Kim R.W."/>
            <person name="Kang W.-H."/>
            <person name="Huh J.H."/>
            <person name="Kang B.-C."/>
            <person name="Yang T.-J."/>
            <person name="Lee Y.-H."/>
            <person name="Bennetzen J.L."/>
            <person name="Choi D."/>
        </authorList>
    </citation>
    <scope>NUCLEOTIDE SEQUENCE [LARGE SCALE GENOMIC DNA]</scope>
    <source>
        <strain evidence="3">cv. PBC81</strain>
    </source>
</reference>
<dbReference type="Proteomes" id="UP000224567">
    <property type="component" value="Unassembled WGS sequence"/>
</dbReference>
<keyword evidence="1" id="KW-0175">Coiled coil</keyword>
<organism evidence="2 3">
    <name type="scientific">Capsicum baccatum</name>
    <name type="common">Peruvian pepper</name>
    <dbReference type="NCBI Taxonomy" id="33114"/>
    <lineage>
        <taxon>Eukaryota</taxon>
        <taxon>Viridiplantae</taxon>
        <taxon>Streptophyta</taxon>
        <taxon>Embryophyta</taxon>
        <taxon>Tracheophyta</taxon>
        <taxon>Spermatophyta</taxon>
        <taxon>Magnoliopsida</taxon>
        <taxon>eudicotyledons</taxon>
        <taxon>Gunneridae</taxon>
        <taxon>Pentapetalae</taxon>
        <taxon>asterids</taxon>
        <taxon>lamiids</taxon>
        <taxon>Solanales</taxon>
        <taxon>Solanaceae</taxon>
        <taxon>Solanoideae</taxon>
        <taxon>Capsiceae</taxon>
        <taxon>Capsicum</taxon>
    </lineage>
</organism>
<proteinExistence type="predicted"/>
<evidence type="ECO:0000313" key="2">
    <source>
        <dbReference type="EMBL" id="PHT49625.1"/>
    </source>
</evidence>
<dbReference type="AlphaFoldDB" id="A0A2G2WWL9"/>
<feature type="coiled-coil region" evidence="1">
    <location>
        <begin position="15"/>
        <end position="42"/>
    </location>
</feature>
<keyword evidence="3" id="KW-1185">Reference proteome</keyword>
<gene>
    <name evidence="2" type="ORF">CQW23_09372</name>
</gene>
<reference evidence="2 3" key="1">
    <citation type="journal article" date="2017" name="Genome Biol.">
        <title>New reference genome sequences of hot pepper reveal the massive evolution of plant disease-resistance genes by retroduplication.</title>
        <authorList>
            <person name="Kim S."/>
            <person name="Park J."/>
            <person name="Yeom S.I."/>
            <person name="Kim Y.M."/>
            <person name="Seo E."/>
            <person name="Kim K.T."/>
            <person name="Kim M.S."/>
            <person name="Lee J.M."/>
            <person name="Cheong K."/>
            <person name="Shin H.S."/>
            <person name="Kim S.B."/>
            <person name="Han K."/>
            <person name="Lee J."/>
            <person name="Park M."/>
            <person name="Lee H.A."/>
            <person name="Lee H.Y."/>
            <person name="Lee Y."/>
            <person name="Oh S."/>
            <person name="Lee J.H."/>
            <person name="Choi E."/>
            <person name="Choi E."/>
            <person name="Lee S.E."/>
            <person name="Jeon J."/>
            <person name="Kim H."/>
            <person name="Choi G."/>
            <person name="Song H."/>
            <person name="Lee J."/>
            <person name="Lee S.C."/>
            <person name="Kwon J.K."/>
            <person name="Lee H.Y."/>
            <person name="Koo N."/>
            <person name="Hong Y."/>
            <person name="Kim R.W."/>
            <person name="Kang W.H."/>
            <person name="Huh J.H."/>
            <person name="Kang B.C."/>
            <person name="Yang T.J."/>
            <person name="Lee Y.H."/>
            <person name="Bennetzen J.L."/>
            <person name="Choi D."/>
        </authorList>
    </citation>
    <scope>NUCLEOTIDE SEQUENCE [LARGE SCALE GENOMIC DNA]</scope>
    <source>
        <strain evidence="3">cv. PBC81</strain>
    </source>
</reference>
<evidence type="ECO:0000256" key="1">
    <source>
        <dbReference type="SAM" id="Coils"/>
    </source>
</evidence>
<evidence type="ECO:0000313" key="3">
    <source>
        <dbReference type="Proteomes" id="UP000224567"/>
    </source>
</evidence>
<protein>
    <submittedName>
        <fullName evidence="2">Uncharacterized protein</fullName>
    </submittedName>
</protein>
<name>A0A2G2WWL9_CAPBA</name>
<dbReference type="EMBL" id="MLFT02000004">
    <property type="protein sequence ID" value="PHT49625.1"/>
    <property type="molecule type" value="Genomic_DNA"/>
</dbReference>
<accession>A0A2G2WWL9</accession>
<sequence length="104" mass="12079">MNPTQEFDLGEHLAAKNSRMKVNQLNNRLNELDRREKVVMDRMTSLSEMNKTQEKSRCESIDQLNADDIMKFQAWLDVREVMLKGQLREDLSSSSHSPPKDADI</sequence>